<comment type="caution">
    <text evidence="8">The sequence shown here is derived from an EMBL/GenBank/DDBJ whole genome shotgun (WGS) entry which is preliminary data.</text>
</comment>
<feature type="compositionally biased region" description="Low complexity" evidence="4">
    <location>
        <begin position="485"/>
        <end position="495"/>
    </location>
</feature>
<accession>A0AAW0EVM7</accession>
<keyword evidence="9" id="KW-1185">Reference proteome</keyword>
<protein>
    <submittedName>
        <fullName evidence="8">Uncharacterized protein</fullName>
    </submittedName>
</protein>
<proteinExistence type="predicted"/>
<name>A0AAW0EVM7_9TRYP</name>
<dbReference type="InterPro" id="IPR056292">
    <property type="entry name" value="DRC7_C"/>
</dbReference>
<feature type="domain" description="Dynein regulatory complex subunit 7 C-terminal" evidence="7">
    <location>
        <begin position="817"/>
        <end position="927"/>
    </location>
</feature>
<dbReference type="Pfam" id="PF24667">
    <property type="entry name" value="MORN_DRC7"/>
    <property type="match status" value="1"/>
</dbReference>
<keyword evidence="2" id="KW-0963">Cytoplasm</keyword>
<feature type="region of interest" description="Disordered" evidence="4">
    <location>
        <begin position="235"/>
        <end position="255"/>
    </location>
</feature>
<feature type="domain" description="CEP76/DRC7 peptidase-like" evidence="5">
    <location>
        <begin position="262"/>
        <end position="337"/>
    </location>
</feature>
<dbReference type="GO" id="GO:0048870">
    <property type="term" value="P:cell motility"/>
    <property type="evidence" value="ECO:0007669"/>
    <property type="project" value="TreeGrafter"/>
</dbReference>
<comment type="subcellular location">
    <subcellularLocation>
        <location evidence="1">Cytoplasm</location>
        <location evidence="1">Cytoskeleton</location>
    </subcellularLocation>
</comment>
<evidence type="ECO:0000256" key="2">
    <source>
        <dbReference type="ARBA" id="ARBA00022490"/>
    </source>
</evidence>
<evidence type="ECO:0000256" key="3">
    <source>
        <dbReference type="ARBA" id="ARBA00023212"/>
    </source>
</evidence>
<keyword evidence="3" id="KW-0206">Cytoskeleton</keyword>
<reference evidence="8 9" key="1">
    <citation type="journal article" date="2021" name="MBio">
        <title>A New Model Trypanosomatid, Novymonas esmeraldas: Genomic Perception of Its 'Candidatus Pandoraea novymonadis' Endosymbiont.</title>
        <authorList>
            <person name="Zakharova A."/>
            <person name="Saura A."/>
            <person name="Butenko A."/>
            <person name="Podesvova L."/>
            <person name="Warmusova S."/>
            <person name="Kostygov A.Y."/>
            <person name="Nenarokova A."/>
            <person name="Lukes J."/>
            <person name="Opperdoes F.R."/>
            <person name="Yurchenko V."/>
        </authorList>
    </citation>
    <scope>NUCLEOTIDE SEQUENCE [LARGE SCALE GENOMIC DNA]</scope>
    <source>
        <strain evidence="8 9">E262AT.01</strain>
    </source>
</reference>
<evidence type="ECO:0000256" key="4">
    <source>
        <dbReference type="SAM" id="MobiDB-lite"/>
    </source>
</evidence>
<dbReference type="InterPro" id="IPR033551">
    <property type="entry name" value="DRC7/lobo"/>
</dbReference>
<dbReference type="PANTHER" id="PTHR35249">
    <property type="entry name" value="DYNEIN REGULATORY COMPLEX SUBUNIT 7"/>
    <property type="match status" value="1"/>
</dbReference>
<dbReference type="PANTHER" id="PTHR35249:SF2">
    <property type="entry name" value="DYNEIN REGULATORY COMPLEX SUBUNIT 7"/>
    <property type="match status" value="1"/>
</dbReference>
<feature type="domain" description="Dynein regulatory complex subunit 7 MORN" evidence="6">
    <location>
        <begin position="499"/>
        <end position="637"/>
    </location>
</feature>
<feature type="region of interest" description="Disordered" evidence="4">
    <location>
        <begin position="469"/>
        <end position="495"/>
    </location>
</feature>
<evidence type="ECO:0000313" key="8">
    <source>
        <dbReference type="EMBL" id="KAK7197850.1"/>
    </source>
</evidence>
<dbReference type="Pfam" id="PF24656">
    <property type="entry name" value="CEPT76_peptidase"/>
    <property type="match status" value="1"/>
</dbReference>
<evidence type="ECO:0000259" key="6">
    <source>
        <dbReference type="Pfam" id="PF24667"/>
    </source>
</evidence>
<sequence>MSSSIGTSTRANRLQAFLRSPEIPPSFYTNTATDEKVLTVAKQYDVLYHKYFPDRKPLFLSPNNECQRPKMICSFVRPTSLVYDELFDLKGCCQFVADYVRYEPLHHPSIYDDEYDDTVEQLPQQIVSPATALSWQVGNCVEMSLVLASFLIGAGFNAYVVVGTASKAVCLSDQRNTLWKGELPKEVNSDDEVEDDMPKENPYVALIPAKMTLRLTTDPDPAIASRIQSTVLSPRDHTKPISSLNPRGGGGGSGSGGVVKPIHSWVLVLPGGRRSVSEALFVEPSTGQLIPFSAVDNRYTSVEALFNHLDYYVNMRPEAPVSSLSPHLADGSQWESLFSFANPSDEEVESLAGTLSVTRRAYANDLATTMSAAAVSAIEPPDPSRGRRMYIPNLWSNELLLSRQQFESRYPAGFKEITYVNAVVRRYSPYSQSDYRVLEVVVPDAQYAGLNEVHVLYAHRSDKLRRTSVFSTPTLQSSSPKKESSILSSRPSLSATSSRPRKVVEWYEKGRMHDTAVEGLRELIYEPGKQRTMKFYWRARSDGLYCRTELLYDANTLRKVKELYKGRSDRLWYRSFSYSRPATMRETNTHSLVVHGPGSGPALREYPRLDPVRVSQKFLRDERVAVAGKDVAKTTFLRPAPGGKGAGATASANNPPVGEMWVFFHYSAGSILRPYHMFAKPSSSVEEYIAASAARKPVEPPVRVVSLPGEELPSELDLYNERKWLNAVEAECLMEQRAKADECMDILQAIEQDHVKAQPLLSVYDTLRNRPKETEAERARKLAEAARREESRKDYLAPYIAKLEMPVDFDGNYLGVRLSVEHAKQVRDEALQELKDRLIQRGHIMQSRMDKEKEEFNKRQQLYRKNCDASALEGDKDTEAFALYCKEATWRMKVLDERLSQHIDHASDKYNQLAQRLADDSRLAALYHPTH</sequence>
<dbReference type="GO" id="GO:0005856">
    <property type="term" value="C:cytoskeleton"/>
    <property type="evidence" value="ECO:0007669"/>
    <property type="project" value="UniProtKB-SubCell"/>
</dbReference>
<dbReference type="Proteomes" id="UP001430356">
    <property type="component" value="Unassembled WGS sequence"/>
</dbReference>
<dbReference type="InterPro" id="IPR056290">
    <property type="entry name" value="CEPT76/DRC7_peptidase-like_dom"/>
</dbReference>
<dbReference type="GO" id="GO:0031514">
    <property type="term" value="C:motile cilium"/>
    <property type="evidence" value="ECO:0007669"/>
    <property type="project" value="TreeGrafter"/>
</dbReference>
<evidence type="ECO:0000259" key="7">
    <source>
        <dbReference type="Pfam" id="PF24671"/>
    </source>
</evidence>
<evidence type="ECO:0000256" key="1">
    <source>
        <dbReference type="ARBA" id="ARBA00004245"/>
    </source>
</evidence>
<gene>
    <name evidence="8" type="ORF">NESM_000738600</name>
</gene>
<organism evidence="8 9">
    <name type="scientific">Novymonas esmeraldas</name>
    <dbReference type="NCBI Taxonomy" id="1808958"/>
    <lineage>
        <taxon>Eukaryota</taxon>
        <taxon>Discoba</taxon>
        <taxon>Euglenozoa</taxon>
        <taxon>Kinetoplastea</taxon>
        <taxon>Metakinetoplastina</taxon>
        <taxon>Trypanosomatida</taxon>
        <taxon>Trypanosomatidae</taxon>
        <taxon>Novymonas</taxon>
    </lineage>
</organism>
<dbReference type="AlphaFoldDB" id="A0AAW0EVM7"/>
<dbReference type="Pfam" id="PF24671">
    <property type="entry name" value="DRC7_C"/>
    <property type="match status" value="1"/>
</dbReference>
<evidence type="ECO:0000259" key="5">
    <source>
        <dbReference type="Pfam" id="PF24656"/>
    </source>
</evidence>
<evidence type="ECO:0000313" key="9">
    <source>
        <dbReference type="Proteomes" id="UP001430356"/>
    </source>
</evidence>
<dbReference type="EMBL" id="JAECZO010000122">
    <property type="protein sequence ID" value="KAK7197850.1"/>
    <property type="molecule type" value="Genomic_DNA"/>
</dbReference>
<dbReference type="InterPro" id="IPR056291">
    <property type="entry name" value="MORN_DRC7"/>
</dbReference>